<dbReference type="InterPro" id="IPR019903">
    <property type="entry name" value="RIC_family"/>
</dbReference>
<evidence type="ECO:0000256" key="3">
    <source>
        <dbReference type="ARBA" id="ARBA00022723"/>
    </source>
</evidence>
<proteinExistence type="predicted"/>
<feature type="domain" description="Hemerythrin-like" evidence="5">
    <location>
        <begin position="84"/>
        <end position="231"/>
    </location>
</feature>
<dbReference type="InterPro" id="IPR012312">
    <property type="entry name" value="Hemerythrin-like"/>
</dbReference>
<evidence type="ECO:0000256" key="1">
    <source>
        <dbReference type="ARBA" id="ARBA00004496"/>
    </source>
</evidence>
<comment type="subcellular location">
    <subcellularLocation>
        <location evidence="1">Cytoplasm</location>
    </subcellularLocation>
</comment>
<dbReference type="GO" id="GO:0046872">
    <property type="term" value="F:metal ion binding"/>
    <property type="evidence" value="ECO:0007669"/>
    <property type="project" value="UniProtKB-KW"/>
</dbReference>
<dbReference type="Pfam" id="PF01814">
    <property type="entry name" value="Hemerythrin"/>
    <property type="match status" value="1"/>
</dbReference>
<dbReference type="RefSeq" id="WP_173823141.1">
    <property type="nucleotide sequence ID" value="NZ_LT605205.1"/>
</dbReference>
<evidence type="ECO:0000313" key="7">
    <source>
        <dbReference type="Proteomes" id="UP000187464"/>
    </source>
</evidence>
<dbReference type="Gene3D" id="1.20.120.520">
    <property type="entry name" value="nmb1532 protein domain like"/>
    <property type="match status" value="1"/>
</dbReference>
<evidence type="ECO:0000259" key="5">
    <source>
        <dbReference type="Pfam" id="PF01814"/>
    </source>
</evidence>
<name>A0A1R3TBA6_9BACT</name>
<evidence type="ECO:0000256" key="2">
    <source>
        <dbReference type="ARBA" id="ARBA00022490"/>
    </source>
</evidence>
<sequence length="241" mass="27768">MVINSQSIVGKIVAENYKAASIFKKYNIDFCCNGNRTIADACNKKQIDENRLIDELSETINTKEAGDIDVKLFPLDLLTDYIEKTHHRYVEKKIPEITPFLQKVVSVHSGSHPELIEVEQLFFDSTKDLSAHMKKEELMLFPYIRLLVKTQLSDGKKPQTGIGSAATYIEQMEQEHTAEGERFRRISGLTGNYTPPEDACNTYRVTLSLLKEFEEDLHRHIHLENNILFPRSIQLEQQLER</sequence>
<dbReference type="PANTHER" id="PTHR36438">
    <property type="entry name" value="IRON-SULFUR CLUSTER REPAIR PROTEIN YTFE"/>
    <property type="match status" value="1"/>
</dbReference>
<protein>
    <submittedName>
        <fullName evidence="6">Iron-sulfur cluster repair di-iron protein</fullName>
    </submittedName>
</protein>
<keyword evidence="7" id="KW-1185">Reference proteome</keyword>
<accession>A0A1R3TBA6</accession>
<dbReference type="Pfam" id="PF04405">
    <property type="entry name" value="ScdA_N"/>
    <property type="match status" value="1"/>
</dbReference>
<evidence type="ECO:0000313" key="6">
    <source>
        <dbReference type="EMBL" id="SCD21255.1"/>
    </source>
</evidence>
<dbReference type="GO" id="GO:0005737">
    <property type="term" value="C:cytoplasm"/>
    <property type="evidence" value="ECO:0007669"/>
    <property type="project" value="UniProtKB-SubCell"/>
</dbReference>
<reference evidence="6 7" key="1">
    <citation type="submission" date="2016-08" db="EMBL/GenBank/DDBJ databases">
        <authorList>
            <person name="Seilhamer J.J."/>
        </authorList>
    </citation>
    <scope>NUCLEOTIDE SEQUENCE [LARGE SCALE GENOMIC DNA]</scope>
    <source>
        <strain evidence="6">M3/6</strain>
    </source>
</reference>
<dbReference type="Gene3D" id="1.10.3910.10">
    <property type="entry name" value="SP0561-like"/>
    <property type="match status" value="1"/>
</dbReference>
<keyword evidence="3" id="KW-0479">Metal-binding</keyword>
<dbReference type="InterPro" id="IPR038062">
    <property type="entry name" value="ScdA-like_N_sf"/>
</dbReference>
<dbReference type="EMBL" id="LT605205">
    <property type="protein sequence ID" value="SCD21255.1"/>
    <property type="molecule type" value="Genomic_DNA"/>
</dbReference>
<dbReference type="NCBIfam" id="TIGR03652">
    <property type="entry name" value="FeS_repair_RIC"/>
    <property type="match status" value="1"/>
</dbReference>
<dbReference type="AlphaFoldDB" id="A0A1R3TBA6"/>
<keyword evidence="2" id="KW-0963">Cytoplasm</keyword>
<evidence type="ECO:0000256" key="4">
    <source>
        <dbReference type="ARBA" id="ARBA00023004"/>
    </source>
</evidence>
<dbReference type="STRING" id="1642647.PSM36_2452"/>
<organism evidence="6 7">
    <name type="scientific">Proteiniphilum saccharofermentans</name>
    <dbReference type="NCBI Taxonomy" id="1642647"/>
    <lineage>
        <taxon>Bacteria</taxon>
        <taxon>Pseudomonadati</taxon>
        <taxon>Bacteroidota</taxon>
        <taxon>Bacteroidia</taxon>
        <taxon>Bacteroidales</taxon>
        <taxon>Dysgonomonadaceae</taxon>
        <taxon>Proteiniphilum</taxon>
    </lineage>
</organism>
<keyword evidence="4" id="KW-0408">Iron</keyword>
<dbReference type="Proteomes" id="UP000187464">
    <property type="component" value="Chromosome I"/>
</dbReference>
<gene>
    <name evidence="6" type="ORF">PSM36_2452</name>
</gene>
<dbReference type="KEGG" id="psac:PSM36_2452"/>
<dbReference type="PANTHER" id="PTHR36438:SF1">
    <property type="entry name" value="IRON-SULFUR CLUSTER REPAIR PROTEIN YTFE"/>
    <property type="match status" value="1"/>
</dbReference>